<dbReference type="InterPro" id="IPR029475">
    <property type="entry name" value="DUF6807"/>
</dbReference>
<keyword evidence="3" id="KW-1185">Reference proteome</keyword>
<evidence type="ECO:0000313" key="2">
    <source>
        <dbReference type="EMBL" id="TWT87366.1"/>
    </source>
</evidence>
<feature type="signal peptide" evidence="1">
    <location>
        <begin position="1"/>
        <end position="19"/>
    </location>
</feature>
<dbReference type="Pfam" id="PF14100">
    <property type="entry name" value="DUF6807"/>
    <property type="match status" value="1"/>
</dbReference>
<dbReference type="RefSeq" id="WP_146401439.1">
    <property type="nucleotide sequence ID" value="NZ_SJPQ01000003.1"/>
</dbReference>
<evidence type="ECO:0000313" key="3">
    <source>
        <dbReference type="Proteomes" id="UP000315440"/>
    </source>
</evidence>
<organism evidence="2 3">
    <name type="scientific">Pseudobythopirellula maris</name>
    <dbReference type="NCBI Taxonomy" id="2527991"/>
    <lineage>
        <taxon>Bacteria</taxon>
        <taxon>Pseudomonadati</taxon>
        <taxon>Planctomycetota</taxon>
        <taxon>Planctomycetia</taxon>
        <taxon>Pirellulales</taxon>
        <taxon>Lacipirellulaceae</taxon>
        <taxon>Pseudobythopirellula</taxon>
    </lineage>
</organism>
<dbReference type="EMBL" id="SJPQ01000003">
    <property type="protein sequence ID" value="TWT87366.1"/>
    <property type="molecule type" value="Genomic_DNA"/>
</dbReference>
<protein>
    <recommendedName>
        <fullName evidence="4">Methane oxygenase PmoA</fullName>
    </recommendedName>
</protein>
<comment type="caution">
    <text evidence="2">The sequence shown here is derived from an EMBL/GenBank/DDBJ whole genome shotgun (WGS) entry which is preliminary data.</text>
</comment>
<sequence precursor="true">MTRLLCLLSLLLVALNSHAAERAVMSVSQEDDGVTVMADGEVFARCLERSGTRPVVWPLNGPTGEAMTRSYPVGAPGPHEHVDHNHHRSLWWGYEGVNGFDFWHEPTPQRDRHYPIGTQQHREWVRADTTGEVATVGSRNDWINPAGDVVACDQRLMEFGVENLGTPQETRWIDCRLRLWSPKGPLVIGDTKEGFFAVRVPGTMKNDAKMGGSFVNNHGQKNGESWGRRASWADYSGPATEGGERVGLAILVHPSSYNPEPRWHSREYGLFAANPIGVKPYLGGKTAEEKQAAASEPGKLELAEGKPLKLRYMVLLHHGGADTIDLEAEFEKYSKLD</sequence>
<proteinExistence type="predicted"/>
<name>A0A5C5ZJD4_9BACT</name>
<gene>
    <name evidence="2" type="ORF">Mal64_29050</name>
</gene>
<dbReference type="OrthoDB" id="242279at2"/>
<keyword evidence="1" id="KW-0732">Signal</keyword>
<feature type="chain" id="PRO_5022673429" description="Methane oxygenase PmoA" evidence="1">
    <location>
        <begin position="20"/>
        <end position="337"/>
    </location>
</feature>
<evidence type="ECO:0000256" key="1">
    <source>
        <dbReference type="SAM" id="SignalP"/>
    </source>
</evidence>
<dbReference type="Proteomes" id="UP000315440">
    <property type="component" value="Unassembled WGS sequence"/>
</dbReference>
<reference evidence="2 3" key="1">
    <citation type="submission" date="2019-02" db="EMBL/GenBank/DDBJ databases">
        <title>Deep-cultivation of Planctomycetes and their phenomic and genomic characterization uncovers novel biology.</title>
        <authorList>
            <person name="Wiegand S."/>
            <person name="Jogler M."/>
            <person name="Boedeker C."/>
            <person name="Pinto D."/>
            <person name="Vollmers J."/>
            <person name="Rivas-Marin E."/>
            <person name="Kohn T."/>
            <person name="Peeters S.H."/>
            <person name="Heuer A."/>
            <person name="Rast P."/>
            <person name="Oberbeckmann S."/>
            <person name="Bunk B."/>
            <person name="Jeske O."/>
            <person name="Meyerdierks A."/>
            <person name="Storesund J.E."/>
            <person name="Kallscheuer N."/>
            <person name="Luecker S."/>
            <person name="Lage O.M."/>
            <person name="Pohl T."/>
            <person name="Merkel B.J."/>
            <person name="Hornburger P."/>
            <person name="Mueller R.-W."/>
            <person name="Bruemmer F."/>
            <person name="Labrenz M."/>
            <person name="Spormann A.M."/>
            <person name="Op Den Camp H."/>
            <person name="Overmann J."/>
            <person name="Amann R."/>
            <person name="Jetten M.S.M."/>
            <person name="Mascher T."/>
            <person name="Medema M.H."/>
            <person name="Devos D.P."/>
            <person name="Kaster A.-K."/>
            <person name="Ovreas L."/>
            <person name="Rohde M."/>
            <person name="Galperin M.Y."/>
            <person name="Jogler C."/>
        </authorList>
    </citation>
    <scope>NUCLEOTIDE SEQUENCE [LARGE SCALE GENOMIC DNA]</scope>
    <source>
        <strain evidence="2 3">Mal64</strain>
    </source>
</reference>
<dbReference type="AlphaFoldDB" id="A0A5C5ZJD4"/>
<evidence type="ECO:0008006" key="4">
    <source>
        <dbReference type="Google" id="ProtNLM"/>
    </source>
</evidence>
<accession>A0A5C5ZJD4</accession>